<dbReference type="SUPFAM" id="SSF140860">
    <property type="entry name" value="Pseudo ankyrin repeat-like"/>
    <property type="match status" value="1"/>
</dbReference>
<accession>A0A2G9G658</accession>
<dbReference type="GO" id="GO:0016020">
    <property type="term" value="C:membrane"/>
    <property type="evidence" value="ECO:0007669"/>
    <property type="project" value="TreeGrafter"/>
</dbReference>
<dbReference type="STRING" id="429701.A0A2G9G658"/>
<evidence type="ECO:0000313" key="2">
    <source>
        <dbReference type="Proteomes" id="UP000231279"/>
    </source>
</evidence>
<proteinExistence type="predicted"/>
<gene>
    <name evidence="1" type="ORF">CDL12_26872</name>
</gene>
<evidence type="ECO:0000313" key="1">
    <source>
        <dbReference type="EMBL" id="PIN00625.1"/>
    </source>
</evidence>
<reference evidence="2" key="1">
    <citation type="journal article" date="2018" name="Gigascience">
        <title>Genome assembly of the Pink Ipe (Handroanthus impetiginosus, Bignoniaceae), a highly valued, ecologically keystone Neotropical timber forest tree.</title>
        <authorList>
            <person name="Silva-Junior O.B."/>
            <person name="Grattapaglia D."/>
            <person name="Novaes E."/>
            <person name="Collevatti R.G."/>
        </authorList>
    </citation>
    <scope>NUCLEOTIDE SEQUENCE [LARGE SCALE GENOMIC DNA]</scope>
    <source>
        <strain evidence="2">cv. UFG-1</strain>
    </source>
</reference>
<keyword evidence="2" id="KW-1185">Reference proteome</keyword>
<name>A0A2G9G658_9LAMI</name>
<dbReference type="Gene3D" id="1.25.40.20">
    <property type="entry name" value="Ankyrin repeat-containing domain"/>
    <property type="match status" value="1"/>
</dbReference>
<dbReference type="AlphaFoldDB" id="A0A2G9G658"/>
<dbReference type="OrthoDB" id="913016at2759"/>
<dbReference type="Proteomes" id="UP000231279">
    <property type="component" value="Unassembled WGS sequence"/>
</dbReference>
<dbReference type="PANTHER" id="PTHR24177:SF435">
    <property type="entry name" value="ANKYRIN REPEAT-CONTAINING PROTEIN NPR4-LIKE"/>
    <property type="match status" value="1"/>
</dbReference>
<dbReference type="EMBL" id="NKXS01006849">
    <property type="protein sequence ID" value="PIN00625.1"/>
    <property type="molecule type" value="Genomic_DNA"/>
</dbReference>
<dbReference type="InterPro" id="IPR036770">
    <property type="entry name" value="Ankyrin_rpt-contain_sf"/>
</dbReference>
<dbReference type="PANTHER" id="PTHR24177">
    <property type="entry name" value="CASKIN"/>
    <property type="match status" value="1"/>
</dbReference>
<sequence length="117" mass="12767">MGSMSQKEAADIYVDAILMATELGSNVVIEQIVEAFPDAIYCSTPSFRQSILHIAAQNRSADVFNLIHQKGSGHKYFHLDTIDSDGNNLLHAAAKLAPSHKLDEVSGAALQMEREIK</sequence>
<comment type="caution">
    <text evidence="1">The sequence shown here is derived from an EMBL/GenBank/DDBJ whole genome shotgun (WGS) entry which is preliminary data.</text>
</comment>
<protein>
    <submittedName>
        <fullName evidence="1">Uncharacterized protein</fullName>
    </submittedName>
</protein>
<organism evidence="1 2">
    <name type="scientific">Handroanthus impetiginosus</name>
    <dbReference type="NCBI Taxonomy" id="429701"/>
    <lineage>
        <taxon>Eukaryota</taxon>
        <taxon>Viridiplantae</taxon>
        <taxon>Streptophyta</taxon>
        <taxon>Embryophyta</taxon>
        <taxon>Tracheophyta</taxon>
        <taxon>Spermatophyta</taxon>
        <taxon>Magnoliopsida</taxon>
        <taxon>eudicotyledons</taxon>
        <taxon>Gunneridae</taxon>
        <taxon>Pentapetalae</taxon>
        <taxon>asterids</taxon>
        <taxon>lamiids</taxon>
        <taxon>Lamiales</taxon>
        <taxon>Bignoniaceae</taxon>
        <taxon>Crescentiina</taxon>
        <taxon>Tabebuia alliance</taxon>
        <taxon>Handroanthus</taxon>
    </lineage>
</organism>